<protein>
    <submittedName>
        <fullName evidence="2">Chemotaxis protein CheW</fullName>
    </submittedName>
</protein>
<dbReference type="InterPro" id="IPR039315">
    <property type="entry name" value="CheW"/>
</dbReference>
<gene>
    <name evidence="2" type="primary">cheW</name>
    <name evidence="2" type="ORF">JANAI62_25210</name>
</gene>
<sequence length="172" mass="18865">MTSETISADPDIATDETEPLSSRFNRQLLTFKCSGRGFAVDIMDVREIRSWSRPTPLPHAPPHMLGMVNLRGSVLPVTDLAQRLGQAPTEDRQRNVIIVIQKKDRVHGLLVDAVSDIVTPSPDQLQDVPPIVGGNAPALADFLFVIDEEMIQVLSMDSILPEEGGGVRDMNE</sequence>
<dbReference type="PANTHER" id="PTHR22617:SF23">
    <property type="entry name" value="CHEMOTAXIS PROTEIN CHEW"/>
    <property type="match status" value="1"/>
</dbReference>
<evidence type="ECO:0000259" key="1">
    <source>
        <dbReference type="PROSITE" id="PS50851"/>
    </source>
</evidence>
<dbReference type="InterPro" id="IPR036061">
    <property type="entry name" value="CheW-like_dom_sf"/>
</dbReference>
<dbReference type="SMART" id="SM00260">
    <property type="entry name" value="CheW"/>
    <property type="match status" value="1"/>
</dbReference>
<feature type="domain" description="CheW-like" evidence="1">
    <location>
        <begin position="25"/>
        <end position="165"/>
    </location>
</feature>
<dbReference type="PROSITE" id="PS50851">
    <property type="entry name" value="CHEW"/>
    <property type="match status" value="1"/>
</dbReference>
<dbReference type="InterPro" id="IPR002545">
    <property type="entry name" value="CheW-lke_dom"/>
</dbReference>
<dbReference type="RefSeq" id="WP_220749386.1">
    <property type="nucleotide sequence ID" value="NZ_BPFH01000004.1"/>
</dbReference>
<evidence type="ECO:0000313" key="2">
    <source>
        <dbReference type="EMBL" id="GIT95898.1"/>
    </source>
</evidence>
<accession>A0ABQ4NNE0</accession>
<dbReference type="SUPFAM" id="SSF50341">
    <property type="entry name" value="CheW-like"/>
    <property type="match status" value="1"/>
</dbReference>
<dbReference type="Pfam" id="PF01584">
    <property type="entry name" value="CheW"/>
    <property type="match status" value="1"/>
</dbReference>
<proteinExistence type="predicted"/>
<evidence type="ECO:0000313" key="3">
    <source>
        <dbReference type="Proteomes" id="UP000786693"/>
    </source>
</evidence>
<keyword evidence="3" id="KW-1185">Reference proteome</keyword>
<dbReference type="PANTHER" id="PTHR22617">
    <property type="entry name" value="CHEMOTAXIS SENSOR HISTIDINE KINASE-RELATED"/>
    <property type="match status" value="1"/>
</dbReference>
<dbReference type="Gene3D" id="2.30.30.40">
    <property type="entry name" value="SH3 Domains"/>
    <property type="match status" value="1"/>
</dbReference>
<dbReference type="Gene3D" id="2.40.50.180">
    <property type="entry name" value="CheA-289, Domain 4"/>
    <property type="match status" value="1"/>
</dbReference>
<organism evidence="2 3">
    <name type="scientific">Jannaschia pagri</name>
    <dbReference type="NCBI Taxonomy" id="2829797"/>
    <lineage>
        <taxon>Bacteria</taxon>
        <taxon>Pseudomonadati</taxon>
        <taxon>Pseudomonadota</taxon>
        <taxon>Alphaproteobacteria</taxon>
        <taxon>Rhodobacterales</taxon>
        <taxon>Roseobacteraceae</taxon>
        <taxon>Jannaschia</taxon>
    </lineage>
</organism>
<comment type="caution">
    <text evidence="2">The sequence shown here is derived from an EMBL/GenBank/DDBJ whole genome shotgun (WGS) entry which is preliminary data.</text>
</comment>
<dbReference type="Proteomes" id="UP000786693">
    <property type="component" value="Unassembled WGS sequence"/>
</dbReference>
<reference evidence="2 3" key="1">
    <citation type="submission" date="2021-05" db="EMBL/GenBank/DDBJ databases">
        <title>Bacteria Genome sequencing.</title>
        <authorList>
            <person name="Takabe Y."/>
            <person name="Nakajima Y."/>
            <person name="Suzuki S."/>
            <person name="Shiozaki T."/>
        </authorList>
    </citation>
    <scope>NUCLEOTIDE SEQUENCE [LARGE SCALE GENOMIC DNA]</scope>
    <source>
        <strain evidence="2 3">AI_62</strain>
    </source>
</reference>
<dbReference type="EMBL" id="BPFH01000004">
    <property type="protein sequence ID" value="GIT95898.1"/>
    <property type="molecule type" value="Genomic_DNA"/>
</dbReference>
<name>A0ABQ4NNE0_9RHOB</name>